<dbReference type="EMBL" id="BK014859">
    <property type="protein sequence ID" value="DAD79111.1"/>
    <property type="molecule type" value="Genomic_DNA"/>
</dbReference>
<evidence type="ECO:0000256" key="2">
    <source>
        <dbReference type="ARBA" id="ARBA00022801"/>
    </source>
</evidence>
<dbReference type="GO" id="GO:0016787">
    <property type="term" value="F:hydrolase activity"/>
    <property type="evidence" value="ECO:0007669"/>
    <property type="project" value="UniProtKB-KW"/>
</dbReference>
<name>A0A8S5MAK2_9CAUD</name>
<organism evidence="3">
    <name type="scientific">Siphoviridae sp. ctsDY37</name>
    <dbReference type="NCBI Taxonomy" id="2826483"/>
    <lineage>
        <taxon>Viruses</taxon>
        <taxon>Duplodnaviria</taxon>
        <taxon>Heunggongvirae</taxon>
        <taxon>Uroviricota</taxon>
        <taxon>Caudoviricetes</taxon>
    </lineage>
</organism>
<dbReference type="SUPFAM" id="SSF56672">
    <property type="entry name" value="DNA/RNA polymerases"/>
    <property type="match status" value="1"/>
</dbReference>
<keyword evidence="1" id="KW-0540">Nuclease</keyword>
<dbReference type="Gene3D" id="3.90.1600.10">
    <property type="entry name" value="Palm domain of DNA polymerase"/>
    <property type="match status" value="1"/>
</dbReference>
<evidence type="ECO:0000256" key="1">
    <source>
        <dbReference type="ARBA" id="ARBA00022722"/>
    </source>
</evidence>
<reference evidence="3" key="1">
    <citation type="journal article" date="2021" name="Proc. Natl. Acad. Sci. U.S.A.">
        <title>A Catalog of Tens of Thousands of Viruses from Human Metagenomes Reveals Hidden Associations with Chronic Diseases.</title>
        <authorList>
            <person name="Tisza M.J."/>
            <person name="Buck C.B."/>
        </authorList>
    </citation>
    <scope>NUCLEOTIDE SEQUENCE</scope>
    <source>
        <strain evidence="3">CtsDY37</strain>
    </source>
</reference>
<keyword evidence="2" id="KW-0378">Hydrolase</keyword>
<accession>A0A8S5MAK2</accession>
<dbReference type="InterPro" id="IPR043502">
    <property type="entry name" value="DNA/RNA_pol_sf"/>
</dbReference>
<dbReference type="GO" id="GO:0004518">
    <property type="term" value="F:nuclease activity"/>
    <property type="evidence" value="ECO:0007669"/>
    <property type="project" value="UniProtKB-KW"/>
</dbReference>
<protein>
    <submittedName>
        <fullName evidence="3">DNA polymerase</fullName>
    </submittedName>
</protein>
<dbReference type="InterPro" id="IPR023211">
    <property type="entry name" value="DNA_pol_palm_dom_sf"/>
</dbReference>
<sequence length="571" mass="66640">MLFYDFEVFKEDWLVVIIDMSKKKEHVIINDSNKLEEIYNENINDIWVGFNSRHYDQYILKGILCGFDPKRINDYIIVKGNPGWKFSSLFRNILLNNYDVMSNIDRGLKSFEGFMGNNIKESSVPFDIDRKLTDEEIEETVKYCRHDVEQTIEVFLQRKEDFEACMGLVKLACQGKPLNLSLISKTKSQLAAIILEATPKEHDDEFDIDFPSTLKIEKYKEVVDWYKNEDNRCYEKNGKKNQLDIIVAGVPHQFGWGGVHGAIPQYSGEGYFLNMDVASLYPSLMIQYNLHSRNMKDPKKYEEIYHTRLKYKKEKNPLQAPLKLVLNSTYGVMKDKNNGLYDPLQANRVCVYGQLLLLDLIEKLEPHCQIIQSNTDGILVKMNRYEDFDMIDDIAYEWEQRTHLTLEFDEYRKVFQKDVNNYIIVDANGKYKSKGAYVKKLNNLDYDLPIINKALVEYMVHNVPVEQTINECDDLKEFQLVTKISNKYTHILHGDEYIKEKCIRIFASTNEEDKGVTKIHATTGRPAKISNSPEHCFIYNDEVNGVKVPKKLDKAWYVDLAQKRLKDFGVI</sequence>
<proteinExistence type="predicted"/>
<evidence type="ECO:0000313" key="3">
    <source>
        <dbReference type="EMBL" id="DAD79111.1"/>
    </source>
</evidence>